<evidence type="ECO:0000313" key="15">
    <source>
        <dbReference type="Proteomes" id="UP000007879"/>
    </source>
</evidence>
<evidence type="ECO:0000256" key="7">
    <source>
        <dbReference type="ARBA" id="ARBA00023277"/>
    </source>
</evidence>
<organism evidence="14 15">
    <name type="scientific">Amphimedon queenslandica</name>
    <name type="common">Sponge</name>
    <dbReference type="NCBI Taxonomy" id="400682"/>
    <lineage>
        <taxon>Eukaryota</taxon>
        <taxon>Metazoa</taxon>
        <taxon>Porifera</taxon>
        <taxon>Demospongiae</taxon>
        <taxon>Heteroscleromorpha</taxon>
        <taxon>Haplosclerida</taxon>
        <taxon>Niphatidae</taxon>
        <taxon>Amphimedon</taxon>
    </lineage>
</organism>
<evidence type="ECO:0000256" key="3">
    <source>
        <dbReference type="ARBA" id="ARBA00012196"/>
    </source>
</evidence>
<comment type="similarity">
    <text evidence="8">Belongs to the glycosyltransferase 68 family.</text>
</comment>
<dbReference type="Proteomes" id="UP000007879">
    <property type="component" value="Unassembled WGS sequence"/>
</dbReference>
<evidence type="ECO:0000256" key="5">
    <source>
        <dbReference type="ARBA" id="ARBA00022824"/>
    </source>
</evidence>
<evidence type="ECO:0000256" key="12">
    <source>
        <dbReference type="ARBA" id="ARBA00048647"/>
    </source>
</evidence>
<protein>
    <recommendedName>
        <fullName evidence="9">GDP-fucose protein O-fucosyltransferase 2</fullName>
        <ecNumber evidence="3">2.4.1.221</ecNumber>
    </recommendedName>
    <alternativeName>
        <fullName evidence="10">Peptide-O-fucosyltransferase 2</fullName>
    </alternativeName>
</protein>
<evidence type="ECO:0000256" key="9">
    <source>
        <dbReference type="ARBA" id="ARBA00026232"/>
    </source>
</evidence>
<reference evidence="14" key="2">
    <citation type="submission" date="2024-06" db="UniProtKB">
        <authorList>
            <consortium name="EnsemblMetazoa"/>
        </authorList>
    </citation>
    <scope>IDENTIFICATION</scope>
</reference>
<dbReference type="RefSeq" id="XP_019855987.1">
    <property type="nucleotide sequence ID" value="XM_020000428.1"/>
</dbReference>
<dbReference type="InterPro" id="IPR045130">
    <property type="entry name" value="OFUT2-like"/>
</dbReference>
<evidence type="ECO:0000256" key="6">
    <source>
        <dbReference type="ARBA" id="ARBA00023253"/>
    </source>
</evidence>
<feature type="transmembrane region" description="Helical" evidence="13">
    <location>
        <begin position="7"/>
        <end position="27"/>
    </location>
</feature>
<comment type="catalytic activity">
    <reaction evidence="12">
        <text>L-seryl-[protein] + GDP-beta-L-fucose = 3-O-(alpha-L-fucosyl)-L-seryl-[protein] + GDP + H(+)</text>
        <dbReference type="Rhea" id="RHEA:63644"/>
        <dbReference type="Rhea" id="RHEA-COMP:9863"/>
        <dbReference type="Rhea" id="RHEA-COMP:17914"/>
        <dbReference type="ChEBI" id="CHEBI:15378"/>
        <dbReference type="ChEBI" id="CHEBI:29999"/>
        <dbReference type="ChEBI" id="CHEBI:57273"/>
        <dbReference type="ChEBI" id="CHEBI:58189"/>
        <dbReference type="ChEBI" id="CHEBI:189632"/>
        <dbReference type="EC" id="2.4.1.221"/>
    </reaction>
    <physiologicalReaction direction="left-to-right" evidence="12">
        <dbReference type="Rhea" id="RHEA:63645"/>
    </physiologicalReaction>
</comment>
<dbReference type="EC" id="2.4.1.221" evidence="3"/>
<dbReference type="KEGG" id="aqu:109584612"/>
<keyword evidence="4" id="KW-0808">Transferase</keyword>
<dbReference type="CDD" id="cd11296">
    <property type="entry name" value="O-FucT_like"/>
    <property type="match status" value="1"/>
</dbReference>
<reference evidence="15" key="1">
    <citation type="journal article" date="2010" name="Nature">
        <title>The Amphimedon queenslandica genome and the evolution of animal complexity.</title>
        <authorList>
            <person name="Srivastava M."/>
            <person name="Simakov O."/>
            <person name="Chapman J."/>
            <person name="Fahey B."/>
            <person name="Gauthier M.E."/>
            <person name="Mitros T."/>
            <person name="Richards G.S."/>
            <person name="Conaco C."/>
            <person name="Dacre M."/>
            <person name="Hellsten U."/>
            <person name="Larroux C."/>
            <person name="Putnam N.H."/>
            <person name="Stanke M."/>
            <person name="Adamska M."/>
            <person name="Darling A."/>
            <person name="Degnan S.M."/>
            <person name="Oakley T.H."/>
            <person name="Plachetzki D.C."/>
            <person name="Zhai Y."/>
            <person name="Adamski M."/>
            <person name="Calcino A."/>
            <person name="Cummins S.F."/>
            <person name="Goodstein D.M."/>
            <person name="Harris C."/>
            <person name="Jackson D.J."/>
            <person name="Leys S.P."/>
            <person name="Shu S."/>
            <person name="Woodcroft B.J."/>
            <person name="Vervoort M."/>
            <person name="Kosik K.S."/>
            <person name="Manning G."/>
            <person name="Degnan B.M."/>
            <person name="Rokhsar D.S."/>
        </authorList>
    </citation>
    <scope>NUCLEOTIDE SEQUENCE [LARGE SCALE GENOMIC DNA]</scope>
</reference>
<dbReference type="GO" id="GO:0006004">
    <property type="term" value="P:fucose metabolic process"/>
    <property type="evidence" value="ECO:0007669"/>
    <property type="project" value="UniProtKB-KW"/>
</dbReference>
<proteinExistence type="inferred from homology"/>
<keyword evidence="13" id="KW-0812">Transmembrane</keyword>
<dbReference type="InterPro" id="IPR019378">
    <property type="entry name" value="GDP-Fuc_O-FucTrfase"/>
</dbReference>
<dbReference type="Gene3D" id="3.40.50.11350">
    <property type="match status" value="1"/>
</dbReference>
<keyword evidence="7" id="KW-0119">Carbohydrate metabolism</keyword>
<keyword evidence="6" id="KW-0294">Fucose metabolism</keyword>
<dbReference type="EnsemblMetazoa" id="XM_020000428.1">
    <property type="protein sequence ID" value="XP_019855987.1"/>
    <property type="gene ID" value="LOC109584612"/>
</dbReference>
<evidence type="ECO:0000256" key="11">
    <source>
        <dbReference type="ARBA" id="ARBA00047273"/>
    </source>
</evidence>
<dbReference type="PANTHER" id="PTHR13398">
    <property type="entry name" value="GDP-FUCOSE PROTEIN O-FUCOSYLTRANSFERASE 2"/>
    <property type="match status" value="1"/>
</dbReference>
<evidence type="ECO:0000256" key="10">
    <source>
        <dbReference type="ARBA" id="ARBA00033083"/>
    </source>
</evidence>
<evidence type="ECO:0000313" key="14">
    <source>
        <dbReference type="EnsemblMetazoa" id="XP_019855987.1"/>
    </source>
</evidence>
<comment type="catalytic activity">
    <reaction evidence="11">
        <text>L-threonyl-[protein] + GDP-beta-L-fucose = 3-O-(alpha-L-fucosyl)-L-threonyl-[protein] + GDP + H(+)</text>
        <dbReference type="Rhea" id="RHEA:70491"/>
        <dbReference type="Rhea" id="RHEA-COMP:11060"/>
        <dbReference type="Rhea" id="RHEA-COMP:17915"/>
        <dbReference type="ChEBI" id="CHEBI:15378"/>
        <dbReference type="ChEBI" id="CHEBI:30013"/>
        <dbReference type="ChEBI" id="CHEBI:57273"/>
        <dbReference type="ChEBI" id="CHEBI:58189"/>
        <dbReference type="ChEBI" id="CHEBI:189631"/>
        <dbReference type="EC" id="2.4.1.221"/>
    </reaction>
    <physiologicalReaction direction="left-to-right" evidence="11">
        <dbReference type="Rhea" id="RHEA:70492"/>
    </physiologicalReaction>
</comment>
<evidence type="ECO:0000256" key="2">
    <source>
        <dbReference type="ARBA" id="ARBA00004922"/>
    </source>
</evidence>
<accession>A0AAN0JGS4</accession>
<dbReference type="AlphaFoldDB" id="A0AAN0JGS4"/>
<evidence type="ECO:0000256" key="8">
    <source>
        <dbReference type="ARBA" id="ARBA00025803"/>
    </source>
</evidence>
<keyword evidence="15" id="KW-1185">Reference proteome</keyword>
<sequence>MGVYSKLLLYTVSLSLILVLVYTVYFIKYNDVLQQLTGPATTVKVSLGLQTQDQLTINQDTQQQPLLTTNGYISYQPPGNGWNNQRIVIEMALLFAKILNRTLIVHPISSHSLGEKMERELPPNNRFGYITYNKMAASTLMPLSNVLDLKLMSKLVPVTEINSSHSQFIQNYFSQDTKWRHICHSLGYGYWLDRRPLNQAEVGLLTKQIYTSRKDWRDKCKEEQAEFVLQHEKPIIRYVSDLANDSSDVIYFIEGCLFGIELRFMEYRKALQAREWIKEYVHYKSTYHQLADAVRTKLGSYNALHVRRIKHISGSLTAGHWILEMLNNDFTRDTPIYVATDETNLKWFEPLTEAGFKLYFASNFTDFIDLSHVHKRMRKDVMGMYEQIVCIRAELFLPSPHSTFSNYIMRERGETDSKNGFNYILHHASWAGDNI</sequence>
<dbReference type="Pfam" id="PF10250">
    <property type="entry name" value="O-FucT"/>
    <property type="match status" value="2"/>
</dbReference>
<keyword evidence="13" id="KW-0472">Membrane</keyword>
<keyword evidence="5" id="KW-0256">Endoplasmic reticulum</keyword>
<comment type="pathway">
    <text evidence="2">Protein modification; protein glycosylation.</text>
</comment>
<dbReference type="PANTHER" id="PTHR13398:SF0">
    <property type="entry name" value="GDP-FUCOSE PROTEIN O-FUCOSYLTRANSFERASE 2"/>
    <property type="match status" value="1"/>
</dbReference>
<evidence type="ECO:0000256" key="4">
    <source>
        <dbReference type="ARBA" id="ARBA00022679"/>
    </source>
</evidence>
<comment type="subcellular location">
    <subcellularLocation>
        <location evidence="1">Endoplasmic reticulum</location>
    </subcellularLocation>
</comment>
<name>A0AAN0JGS4_AMPQE</name>
<dbReference type="GO" id="GO:0005783">
    <property type="term" value="C:endoplasmic reticulum"/>
    <property type="evidence" value="ECO:0007669"/>
    <property type="project" value="UniProtKB-SubCell"/>
</dbReference>
<dbReference type="GO" id="GO:0046922">
    <property type="term" value="F:peptide-O-fucosyltransferase activity"/>
    <property type="evidence" value="ECO:0007669"/>
    <property type="project" value="UniProtKB-EC"/>
</dbReference>
<keyword evidence="13" id="KW-1133">Transmembrane helix</keyword>
<evidence type="ECO:0000256" key="1">
    <source>
        <dbReference type="ARBA" id="ARBA00004240"/>
    </source>
</evidence>
<evidence type="ECO:0000256" key="13">
    <source>
        <dbReference type="SAM" id="Phobius"/>
    </source>
</evidence>
<dbReference type="Gene3D" id="3.40.50.11340">
    <property type="match status" value="1"/>
</dbReference>
<dbReference type="GeneID" id="109584612"/>